<protein>
    <submittedName>
        <fullName evidence="2">Uncharacterized protein</fullName>
    </submittedName>
</protein>
<evidence type="ECO:0000313" key="2">
    <source>
        <dbReference type="EMBL" id="KIC63743.1"/>
    </source>
</evidence>
<dbReference type="OrthoDB" id="1261140at2"/>
<feature type="transmembrane region" description="Helical" evidence="1">
    <location>
        <begin position="35"/>
        <end position="52"/>
    </location>
</feature>
<comment type="caution">
    <text evidence="2">The sequence shown here is derived from an EMBL/GenBank/DDBJ whole genome shotgun (WGS) entry which is preliminary data.</text>
</comment>
<dbReference type="EMBL" id="JWTA01000005">
    <property type="protein sequence ID" value="KIC63743.1"/>
    <property type="molecule type" value="Genomic_DNA"/>
</dbReference>
<keyword evidence="3" id="KW-1185">Reference proteome</keyword>
<dbReference type="RefSeq" id="WP_039367673.1">
    <property type="nucleotide sequence ID" value="NZ_JWTA01000005.1"/>
</dbReference>
<proteinExistence type="predicted"/>
<keyword evidence="1" id="KW-1133">Transmembrane helix</keyword>
<feature type="transmembrane region" description="Helical" evidence="1">
    <location>
        <begin position="6"/>
        <end position="28"/>
    </location>
</feature>
<accession>A0A0B4EAX1</accession>
<keyword evidence="1" id="KW-0472">Membrane</keyword>
<dbReference type="Proteomes" id="UP000031167">
    <property type="component" value="Unassembled WGS sequence"/>
</dbReference>
<name>A0A0B4EAX1_9FLAO</name>
<evidence type="ECO:0000256" key="1">
    <source>
        <dbReference type="SAM" id="Phobius"/>
    </source>
</evidence>
<organism evidence="2 3">
    <name type="scientific">Chryseobacterium taiwanense</name>
    <dbReference type="NCBI Taxonomy" id="363331"/>
    <lineage>
        <taxon>Bacteria</taxon>
        <taxon>Pseudomonadati</taxon>
        <taxon>Bacteroidota</taxon>
        <taxon>Flavobacteriia</taxon>
        <taxon>Flavobacteriales</taxon>
        <taxon>Weeksellaceae</taxon>
        <taxon>Chryseobacterium group</taxon>
        <taxon>Chryseobacterium</taxon>
    </lineage>
</organism>
<gene>
    <name evidence="2" type="ORF">RM51_08835</name>
</gene>
<sequence length="144" mass="16871">MIYVVLFIIAILTVSFIIFSIVGIYCKIIKKESKAFLGMVMSLILLFLMMNVRNHLVKNELVKNIKTATMIQKSSNFSKKELVNIHFASEKIRVIGSDIHVVLLPRKDTVYLNQDLRNRNKFWIHYKKYEFLKLTAPIGYIMKE</sequence>
<keyword evidence="1" id="KW-0812">Transmembrane</keyword>
<evidence type="ECO:0000313" key="3">
    <source>
        <dbReference type="Proteomes" id="UP000031167"/>
    </source>
</evidence>
<dbReference type="AlphaFoldDB" id="A0A0B4EAX1"/>
<reference evidence="2 3" key="1">
    <citation type="submission" date="2014-12" db="EMBL/GenBank/DDBJ databases">
        <title>Genome sequencing of Chryseobacterium taiwanense TPW19.</title>
        <authorList>
            <person name="Tan P.W."/>
            <person name="Chan K.-G."/>
        </authorList>
    </citation>
    <scope>NUCLEOTIDE SEQUENCE [LARGE SCALE GENOMIC DNA]</scope>
    <source>
        <strain evidence="2 3">TPW19</strain>
    </source>
</reference>